<feature type="transmembrane region" description="Helical" evidence="1">
    <location>
        <begin position="43"/>
        <end position="64"/>
    </location>
</feature>
<dbReference type="Proteomes" id="UP001469553">
    <property type="component" value="Unassembled WGS sequence"/>
</dbReference>
<keyword evidence="1" id="KW-0812">Transmembrane</keyword>
<name>A0ABV0Y7Q7_9TELE</name>
<feature type="transmembrane region" description="Helical" evidence="1">
    <location>
        <begin position="6"/>
        <end position="31"/>
    </location>
</feature>
<keyword evidence="1" id="KW-1133">Transmembrane helix</keyword>
<evidence type="ECO:0000313" key="2">
    <source>
        <dbReference type="EMBL" id="MEQ2289827.1"/>
    </source>
</evidence>
<comment type="caution">
    <text evidence="2">The sequence shown here is derived from an EMBL/GenBank/DDBJ whole genome shotgun (WGS) entry which is preliminary data.</text>
</comment>
<reference evidence="2 3" key="1">
    <citation type="submission" date="2021-06" db="EMBL/GenBank/DDBJ databases">
        <authorList>
            <person name="Palmer J.M."/>
        </authorList>
    </citation>
    <scope>NUCLEOTIDE SEQUENCE [LARGE SCALE GENOMIC DNA]</scope>
    <source>
        <strain evidence="2 3">AS_MEX2019</strain>
        <tissue evidence="2">Muscle</tissue>
    </source>
</reference>
<keyword evidence="1" id="KW-0472">Membrane</keyword>
<organism evidence="2 3">
    <name type="scientific">Ameca splendens</name>
    <dbReference type="NCBI Taxonomy" id="208324"/>
    <lineage>
        <taxon>Eukaryota</taxon>
        <taxon>Metazoa</taxon>
        <taxon>Chordata</taxon>
        <taxon>Craniata</taxon>
        <taxon>Vertebrata</taxon>
        <taxon>Euteleostomi</taxon>
        <taxon>Actinopterygii</taxon>
        <taxon>Neopterygii</taxon>
        <taxon>Teleostei</taxon>
        <taxon>Neoteleostei</taxon>
        <taxon>Acanthomorphata</taxon>
        <taxon>Ovalentaria</taxon>
        <taxon>Atherinomorphae</taxon>
        <taxon>Cyprinodontiformes</taxon>
        <taxon>Goodeidae</taxon>
        <taxon>Ameca</taxon>
    </lineage>
</organism>
<proteinExistence type="predicted"/>
<dbReference type="EMBL" id="JAHRIP010025014">
    <property type="protein sequence ID" value="MEQ2289827.1"/>
    <property type="molecule type" value="Genomic_DNA"/>
</dbReference>
<evidence type="ECO:0000256" key="1">
    <source>
        <dbReference type="SAM" id="Phobius"/>
    </source>
</evidence>
<gene>
    <name evidence="2" type="ORF">AMECASPLE_037222</name>
</gene>
<evidence type="ECO:0000313" key="3">
    <source>
        <dbReference type="Proteomes" id="UP001469553"/>
    </source>
</evidence>
<accession>A0ABV0Y7Q7</accession>
<feature type="non-terminal residue" evidence="2">
    <location>
        <position position="1"/>
    </location>
</feature>
<keyword evidence="3" id="KW-1185">Reference proteome</keyword>
<sequence length="93" mass="10565">YLHLVITPVIYHLITCLSFPLFSIAFPLCIYSPVPLVPRRFSLFSSCYVPAFYLLFSCLLVPVMSKDDLKAIGIHFFSSVPMGHWKNHTTNNG</sequence>
<protein>
    <submittedName>
        <fullName evidence="2">Uncharacterized protein</fullName>
    </submittedName>
</protein>